<dbReference type="PANTHER" id="PTHR47843">
    <property type="entry name" value="BTB DOMAIN-CONTAINING PROTEIN-RELATED"/>
    <property type="match status" value="1"/>
</dbReference>
<proteinExistence type="predicted"/>
<reference evidence="2" key="1">
    <citation type="journal article" date="2020" name="Stud. Mycol.">
        <title>101 Dothideomycetes genomes: a test case for predicting lifestyles and emergence of pathogens.</title>
        <authorList>
            <person name="Haridas S."/>
            <person name="Albert R."/>
            <person name="Binder M."/>
            <person name="Bloem J."/>
            <person name="Labutti K."/>
            <person name="Salamov A."/>
            <person name="Andreopoulos B."/>
            <person name="Baker S."/>
            <person name="Barry K."/>
            <person name="Bills G."/>
            <person name="Bluhm B."/>
            <person name="Cannon C."/>
            <person name="Castanera R."/>
            <person name="Culley D."/>
            <person name="Daum C."/>
            <person name="Ezra D."/>
            <person name="Gonzalez J."/>
            <person name="Henrissat B."/>
            <person name="Kuo A."/>
            <person name="Liang C."/>
            <person name="Lipzen A."/>
            <person name="Lutzoni F."/>
            <person name="Magnuson J."/>
            <person name="Mondo S."/>
            <person name="Nolan M."/>
            <person name="Ohm R."/>
            <person name="Pangilinan J."/>
            <person name="Park H.-J."/>
            <person name="Ramirez L."/>
            <person name="Alfaro M."/>
            <person name="Sun H."/>
            <person name="Tritt A."/>
            <person name="Yoshinaga Y."/>
            <person name="Zwiers L.-H."/>
            <person name="Turgeon B."/>
            <person name="Goodwin S."/>
            <person name="Spatafora J."/>
            <person name="Crous P."/>
            <person name="Grigoriev I."/>
        </authorList>
    </citation>
    <scope>NUCLEOTIDE SEQUENCE</scope>
    <source>
        <strain evidence="2">CBS 675.92</strain>
    </source>
</reference>
<dbReference type="Gene3D" id="3.30.710.10">
    <property type="entry name" value="Potassium Channel Kv1.1, Chain A"/>
    <property type="match status" value="1"/>
</dbReference>
<evidence type="ECO:0000259" key="1">
    <source>
        <dbReference type="PROSITE" id="PS50097"/>
    </source>
</evidence>
<evidence type="ECO:0000313" key="3">
    <source>
        <dbReference type="Proteomes" id="UP000800035"/>
    </source>
</evidence>
<dbReference type="SMART" id="SM00225">
    <property type="entry name" value="BTB"/>
    <property type="match status" value="1"/>
</dbReference>
<evidence type="ECO:0000313" key="2">
    <source>
        <dbReference type="EMBL" id="KAF1955500.1"/>
    </source>
</evidence>
<dbReference type="Proteomes" id="UP000800035">
    <property type="component" value="Unassembled WGS sequence"/>
</dbReference>
<name>A0A6A5TU15_9PLEO</name>
<dbReference type="OrthoDB" id="194443at2759"/>
<dbReference type="EMBL" id="ML976994">
    <property type="protein sequence ID" value="KAF1955500.1"/>
    <property type="molecule type" value="Genomic_DNA"/>
</dbReference>
<protein>
    <recommendedName>
        <fullName evidence="1">BTB domain-containing protein</fullName>
    </recommendedName>
</protein>
<accession>A0A6A5TU15</accession>
<organism evidence="2 3">
    <name type="scientific">Byssothecium circinans</name>
    <dbReference type="NCBI Taxonomy" id="147558"/>
    <lineage>
        <taxon>Eukaryota</taxon>
        <taxon>Fungi</taxon>
        <taxon>Dikarya</taxon>
        <taxon>Ascomycota</taxon>
        <taxon>Pezizomycotina</taxon>
        <taxon>Dothideomycetes</taxon>
        <taxon>Pleosporomycetidae</taxon>
        <taxon>Pleosporales</taxon>
        <taxon>Massarineae</taxon>
        <taxon>Massarinaceae</taxon>
        <taxon>Byssothecium</taxon>
    </lineage>
</organism>
<dbReference type="PANTHER" id="PTHR47843:SF2">
    <property type="entry name" value="BTB DOMAIN-CONTAINING PROTEIN"/>
    <property type="match status" value="1"/>
</dbReference>
<dbReference type="InterPro" id="IPR011333">
    <property type="entry name" value="SKP1/BTB/POZ_sf"/>
</dbReference>
<dbReference type="AlphaFoldDB" id="A0A6A5TU15"/>
<dbReference type="InterPro" id="IPR000210">
    <property type="entry name" value="BTB/POZ_dom"/>
</dbReference>
<dbReference type="Pfam" id="PF00651">
    <property type="entry name" value="BTB"/>
    <property type="match status" value="1"/>
</dbReference>
<keyword evidence="3" id="KW-1185">Reference proteome</keyword>
<sequence>MAIVEVGPERKKFHIHKALLTHHSEYFRKALSGPWIEAQESVVKLSDVDPEAFGTFASWLYTGKYSFGDVEWEDDMERLGASVGIYLPCVKAYELGDRLLADEYRRTANNALAKQLVDELLFGREDFYKLVIYAFEHIAEDRIVLQFLVDYFCKFPNYEILGESPMGTEEIALRQELPRAYMLRVIHEKCDPRLLGFCNGERDERERCYLEHAGEKEQAKCPKLHMDFDEREGLAHFK</sequence>
<feature type="domain" description="BTB" evidence="1">
    <location>
        <begin position="1"/>
        <end position="69"/>
    </location>
</feature>
<dbReference type="SUPFAM" id="SSF54695">
    <property type="entry name" value="POZ domain"/>
    <property type="match status" value="1"/>
</dbReference>
<dbReference type="PROSITE" id="PS50097">
    <property type="entry name" value="BTB"/>
    <property type="match status" value="1"/>
</dbReference>
<dbReference type="CDD" id="cd18186">
    <property type="entry name" value="BTB_POZ_ZBTB_KLHL-like"/>
    <property type="match status" value="1"/>
</dbReference>
<gene>
    <name evidence="2" type="ORF">CC80DRAFT_415162</name>
</gene>